<feature type="signal peptide" evidence="2">
    <location>
        <begin position="1"/>
        <end position="19"/>
    </location>
</feature>
<keyword evidence="2" id="KW-0732">Signal</keyword>
<proteinExistence type="predicted"/>
<comment type="caution">
    <text evidence="3">The sequence shown here is derived from an EMBL/GenBank/DDBJ whole genome shotgun (WGS) entry which is preliminary data.</text>
</comment>
<organism evidence="3 6">
    <name type="scientific">Lacticaseibacillus rhamnosus</name>
    <name type="common">Lactobacillus rhamnosus</name>
    <dbReference type="NCBI Taxonomy" id="47715"/>
    <lineage>
        <taxon>Bacteria</taxon>
        <taxon>Bacillati</taxon>
        <taxon>Bacillota</taxon>
        <taxon>Bacilli</taxon>
        <taxon>Lactobacillales</taxon>
        <taxon>Lactobacillaceae</taxon>
        <taxon>Lacticaseibacillus</taxon>
    </lineage>
</organism>
<reference evidence="3 6" key="2">
    <citation type="submission" date="2020-07" db="EMBL/GenBank/DDBJ databases">
        <title>Organ Donor 1.</title>
        <authorList>
            <person name="Marsh A.J."/>
            <person name="Azcarate-Peril M.A."/>
        </authorList>
    </citation>
    <scope>NUCLEOTIDE SEQUENCE [LARGE SCALE GENOMIC DNA]</scope>
    <source>
        <strain evidence="3 6">AMC0712</strain>
    </source>
</reference>
<reference evidence="4 5" key="1">
    <citation type="submission" date="2019-04" db="EMBL/GenBank/DDBJ databases">
        <title>Genome Announcement to Ensure Probiotic Safety of Lactobacillus rhamnosus UBLR-58.</title>
        <authorList>
            <person name="Sulthana A."/>
            <person name="Lakshmi S.G."/>
            <person name="Madempudi R.S."/>
        </authorList>
    </citation>
    <scope>NUCLEOTIDE SEQUENCE [LARGE SCALE GENOMIC DNA]</scope>
    <source>
        <strain evidence="4 5">UBLR-58</strain>
    </source>
</reference>
<dbReference type="AlphaFoldDB" id="A0A508YR86"/>
<feature type="region of interest" description="Disordered" evidence="1">
    <location>
        <begin position="24"/>
        <end position="81"/>
    </location>
</feature>
<dbReference type="EMBL" id="JACCKI010000007">
    <property type="protein sequence ID" value="NZA05417.1"/>
    <property type="molecule type" value="Genomic_DNA"/>
</dbReference>
<evidence type="ECO:0000313" key="6">
    <source>
        <dbReference type="Proteomes" id="UP000552935"/>
    </source>
</evidence>
<evidence type="ECO:0000313" key="4">
    <source>
        <dbReference type="EMBL" id="THC79765.1"/>
    </source>
</evidence>
<dbReference type="EMBL" id="SSHM01000001">
    <property type="protein sequence ID" value="THC79765.1"/>
    <property type="molecule type" value="Genomic_DNA"/>
</dbReference>
<sequence>MKKLLVIVPLALLLTVAGCGQTGQNNHAKASSNVSQTNKSTKASANRESNGVNGSKKSASLSSSNQVGSKASDSSSSKNLPEQRYAKLKKAVFNQIASAKWPSSYAVAESQYLNIFATGDQSNYSIFFSPGSVALPFNDPTLQNINAELAIQKKTYPNASDAQAQVAVSQSTASLPKVALGDGIEATSQGAAGSTYLTWTEGRWIVTVKASAINGEDPLPLAKQVVAWFASHALPVPDQRGTVDLTVTNANVRQNQITWTEGNALYMISGLEPIKTIQEGTATR</sequence>
<accession>A0A508YR86</accession>
<evidence type="ECO:0000313" key="3">
    <source>
        <dbReference type="EMBL" id="NZA05417.1"/>
    </source>
</evidence>
<dbReference type="Proteomes" id="UP000552935">
    <property type="component" value="Unassembled WGS sequence"/>
</dbReference>
<gene>
    <name evidence="4" type="ORF">E6L36_04730</name>
    <name evidence="3" type="ORF">H0N82_10030</name>
</gene>
<name>A0A508YR86_LACRH</name>
<evidence type="ECO:0000313" key="5">
    <source>
        <dbReference type="Proteomes" id="UP000307517"/>
    </source>
</evidence>
<evidence type="ECO:0000256" key="2">
    <source>
        <dbReference type="SAM" id="SignalP"/>
    </source>
</evidence>
<dbReference type="RefSeq" id="WP_005692859.1">
    <property type="nucleotide sequence ID" value="NZ_CABFNI010000006.1"/>
</dbReference>
<feature type="compositionally biased region" description="Polar residues" evidence="1">
    <location>
        <begin position="24"/>
        <end position="53"/>
    </location>
</feature>
<feature type="chain" id="PRO_5043725136" description="Lipoprotein" evidence="2">
    <location>
        <begin position="20"/>
        <end position="284"/>
    </location>
</feature>
<evidence type="ECO:0000256" key="1">
    <source>
        <dbReference type="SAM" id="MobiDB-lite"/>
    </source>
</evidence>
<feature type="compositionally biased region" description="Low complexity" evidence="1">
    <location>
        <begin position="55"/>
        <end position="78"/>
    </location>
</feature>
<dbReference type="Proteomes" id="UP000307517">
    <property type="component" value="Unassembled WGS sequence"/>
</dbReference>
<protein>
    <recommendedName>
        <fullName evidence="7">Lipoprotein</fullName>
    </recommendedName>
</protein>
<evidence type="ECO:0008006" key="7">
    <source>
        <dbReference type="Google" id="ProtNLM"/>
    </source>
</evidence>
<dbReference type="PROSITE" id="PS51257">
    <property type="entry name" value="PROKAR_LIPOPROTEIN"/>
    <property type="match status" value="1"/>
</dbReference>